<dbReference type="SFLD" id="SFLDG01129">
    <property type="entry name" value="C1.5:_HAD__Beta-PGM__Phosphata"/>
    <property type="match status" value="1"/>
</dbReference>
<dbReference type="GO" id="GO:0008967">
    <property type="term" value="F:phosphoglycolate phosphatase activity"/>
    <property type="evidence" value="ECO:0007669"/>
    <property type="project" value="TreeGrafter"/>
</dbReference>
<dbReference type="SUPFAM" id="SSF56784">
    <property type="entry name" value="HAD-like"/>
    <property type="match status" value="1"/>
</dbReference>
<dbReference type="Gene3D" id="3.40.50.1000">
    <property type="entry name" value="HAD superfamily/HAD-like"/>
    <property type="match status" value="1"/>
</dbReference>
<dbReference type="PANTHER" id="PTHR43434">
    <property type="entry name" value="PHOSPHOGLYCOLATE PHOSPHATASE"/>
    <property type="match status" value="1"/>
</dbReference>
<dbReference type="EMBL" id="PEVA01000009">
    <property type="protein sequence ID" value="PIV08919.1"/>
    <property type="molecule type" value="Genomic_DNA"/>
</dbReference>
<dbReference type="Proteomes" id="UP000230119">
    <property type="component" value="Unassembled WGS sequence"/>
</dbReference>
<dbReference type="Gene3D" id="1.10.150.240">
    <property type="entry name" value="Putative phosphatase, domain 2"/>
    <property type="match status" value="1"/>
</dbReference>
<evidence type="ECO:0008006" key="3">
    <source>
        <dbReference type="Google" id="ProtNLM"/>
    </source>
</evidence>
<dbReference type="GO" id="GO:0005829">
    <property type="term" value="C:cytosol"/>
    <property type="evidence" value="ECO:0007669"/>
    <property type="project" value="TreeGrafter"/>
</dbReference>
<sequence>MKDKKYIIFDFDGTIADTVPVVLTLIVELAKEVGYDKKITAEDLEWVREHELKDIPHRFGIPFIKVPYLLLKVRDMLNKQMFSVPPCRGILETLKTLKAKGFKLAVLSSNRRDTIQEFIVKHKLASFFDFVHSELNIFGKDKALLSLLRQYKMPIVESIYVGDEMRDIEACKKIKLDCISAGWGLNSAKALKEYGAQWIVTKPQEIVDLLNK</sequence>
<dbReference type="SFLD" id="SFLDS00003">
    <property type="entry name" value="Haloacid_Dehalogenase"/>
    <property type="match status" value="1"/>
</dbReference>
<dbReference type="InterPro" id="IPR023198">
    <property type="entry name" value="PGP-like_dom2"/>
</dbReference>
<dbReference type="PANTHER" id="PTHR43434:SF13">
    <property type="entry name" value="PHOSPHOGLYCOLATE PHOSPHATASE"/>
    <property type="match status" value="1"/>
</dbReference>
<dbReference type="GO" id="GO:0006281">
    <property type="term" value="P:DNA repair"/>
    <property type="evidence" value="ECO:0007669"/>
    <property type="project" value="TreeGrafter"/>
</dbReference>
<dbReference type="InterPro" id="IPR036412">
    <property type="entry name" value="HAD-like_sf"/>
</dbReference>
<organism evidence="1 2">
    <name type="scientific">Candidatus Roizmanbacteria bacterium CG03_land_8_20_14_0_80_39_12</name>
    <dbReference type="NCBI Taxonomy" id="1974847"/>
    <lineage>
        <taxon>Bacteria</taxon>
        <taxon>Candidatus Roizmaniibacteriota</taxon>
    </lineage>
</organism>
<protein>
    <recommendedName>
        <fullName evidence="3">Carotenoid oxygenase</fullName>
    </recommendedName>
</protein>
<comment type="caution">
    <text evidence="1">The sequence shown here is derived from an EMBL/GenBank/DDBJ whole genome shotgun (WGS) entry which is preliminary data.</text>
</comment>
<gene>
    <name evidence="1" type="ORF">COS52_00155</name>
</gene>
<dbReference type="Pfam" id="PF13419">
    <property type="entry name" value="HAD_2"/>
    <property type="match status" value="1"/>
</dbReference>
<name>A0A2M7BTV4_9BACT</name>
<accession>A0A2M7BTV4</accession>
<reference evidence="2" key="1">
    <citation type="submission" date="2017-09" db="EMBL/GenBank/DDBJ databases">
        <title>Depth-based differentiation of microbial function through sediment-hosted aquifers and enrichment of novel symbionts in the deep terrestrial subsurface.</title>
        <authorList>
            <person name="Probst A.J."/>
            <person name="Ladd B."/>
            <person name="Jarett J.K."/>
            <person name="Geller-Mcgrath D.E."/>
            <person name="Sieber C.M.K."/>
            <person name="Emerson J.B."/>
            <person name="Anantharaman K."/>
            <person name="Thomas B.C."/>
            <person name="Malmstrom R."/>
            <person name="Stieglmeier M."/>
            <person name="Klingl A."/>
            <person name="Woyke T."/>
            <person name="Ryan C.M."/>
            <person name="Banfield J.F."/>
        </authorList>
    </citation>
    <scope>NUCLEOTIDE SEQUENCE [LARGE SCALE GENOMIC DNA]</scope>
</reference>
<dbReference type="InterPro" id="IPR041492">
    <property type="entry name" value="HAD_2"/>
</dbReference>
<dbReference type="InterPro" id="IPR050155">
    <property type="entry name" value="HAD-like_hydrolase_sf"/>
</dbReference>
<proteinExistence type="predicted"/>
<dbReference type="AlphaFoldDB" id="A0A2M7BTV4"/>
<evidence type="ECO:0000313" key="1">
    <source>
        <dbReference type="EMBL" id="PIV08919.1"/>
    </source>
</evidence>
<dbReference type="InterPro" id="IPR023214">
    <property type="entry name" value="HAD_sf"/>
</dbReference>
<evidence type="ECO:0000313" key="2">
    <source>
        <dbReference type="Proteomes" id="UP000230119"/>
    </source>
</evidence>